<keyword evidence="1" id="KW-0472">Membrane</keyword>
<dbReference type="RefSeq" id="WP_301711544.1">
    <property type="nucleotide sequence ID" value="NZ_SDWY01000006.1"/>
</dbReference>
<keyword evidence="1" id="KW-1133">Transmembrane helix</keyword>
<protein>
    <submittedName>
        <fullName evidence="2">Alkaline shock response membrane anchor protein AmaP</fullName>
    </submittedName>
</protein>
<accession>A0AAJ1RC64</accession>
<organism evidence="2 3">
    <name type="scientific">Oenococcus sicerae</name>
    <dbReference type="NCBI Taxonomy" id="2203724"/>
    <lineage>
        <taxon>Bacteria</taxon>
        <taxon>Bacillati</taxon>
        <taxon>Bacillota</taxon>
        <taxon>Bacilli</taxon>
        <taxon>Lactobacillales</taxon>
        <taxon>Lactobacillaceae</taxon>
        <taxon>Oenococcus</taxon>
    </lineage>
</organism>
<proteinExistence type="predicted"/>
<dbReference type="AlphaFoldDB" id="A0AAJ1RC64"/>
<comment type="caution">
    <text evidence="2">The sequence shown here is derived from an EMBL/GenBank/DDBJ whole genome shotgun (WGS) entry which is preliminary data.</text>
</comment>
<gene>
    <name evidence="2" type="primary">amaP</name>
    <name evidence="2" type="ORF">EVC35_08825</name>
</gene>
<keyword evidence="1" id="KW-0812">Transmembrane</keyword>
<feature type="transmembrane region" description="Helical" evidence="1">
    <location>
        <begin position="50"/>
        <end position="75"/>
    </location>
</feature>
<evidence type="ECO:0000256" key="1">
    <source>
        <dbReference type="SAM" id="Phobius"/>
    </source>
</evidence>
<dbReference type="NCBIfam" id="NF033218">
    <property type="entry name" value="anchor_AmaP"/>
    <property type="match status" value="1"/>
</dbReference>
<evidence type="ECO:0000313" key="2">
    <source>
        <dbReference type="EMBL" id="MDN6901085.1"/>
    </source>
</evidence>
<dbReference type="Proteomes" id="UP001167919">
    <property type="component" value="Unassembled WGS sequence"/>
</dbReference>
<sequence>MLKTIKCLLMMLGVLLLIPLWEIVVRFQAIGSFPFRLTPLTQYPVIGQYMPVMLFWLACGLIVIILLCLIVIIFWPSQKHQLVFKEDRGTLQIQEKAIENFAKRIAQESGFLEEPKVKVRVTARRIKVHLEGSFNPQDVLPDVNQRFQENLKNKLSTLLDAPKEKLRITLQFKNVYLAKHEHHRVE</sequence>
<name>A0AAJ1RC64_9LACO</name>
<dbReference type="EMBL" id="SDWY01000006">
    <property type="protein sequence ID" value="MDN6901085.1"/>
    <property type="molecule type" value="Genomic_DNA"/>
</dbReference>
<reference evidence="2" key="1">
    <citation type="submission" date="2019-01" db="EMBL/GenBank/DDBJ databases">
        <title>Oenococcus sicerae UCMA17102.</title>
        <authorList>
            <person name="Cousin F.J."/>
            <person name="Le Guellec R."/>
            <person name="Cretenet M."/>
        </authorList>
    </citation>
    <scope>NUCLEOTIDE SEQUENCE</scope>
    <source>
        <strain evidence="2">UCMA17102</strain>
    </source>
</reference>
<evidence type="ECO:0000313" key="3">
    <source>
        <dbReference type="Proteomes" id="UP001167919"/>
    </source>
</evidence>